<protein>
    <submittedName>
        <fullName evidence="1">Uncharacterized protein</fullName>
    </submittedName>
</protein>
<dbReference type="Proteomes" id="UP000490800">
    <property type="component" value="Unassembled WGS sequence"/>
</dbReference>
<name>A0A7X3FJN2_9BACL</name>
<dbReference type="AlphaFoldDB" id="A0A7X3FJN2"/>
<accession>A0A7X3FJN2</accession>
<sequence>MSDQIKNDNVNVKKRMMFSAEDDYYYFAYNTIIFLQTLGFTSEKQRLQEWSKLNYLIPFLSNHALFSIVSSNKEWDSIASPIDRNHLKETYLKSRLRQNWAGSLFYALQQKGIISMSKNETRKSFDMWLAIENLPEEFSSSELFRMEREHSKQIKSMFSYIRTMKTSSLLDELFRKRGVQIWED</sequence>
<reference evidence="1 2" key="1">
    <citation type="journal article" date="2019" name="Microorganisms">
        <title>Paenibacillus lutrae sp. nov., A Chitinolytic Species Isolated from A River Otter in Castril Natural Park, Granada, Spain.</title>
        <authorList>
            <person name="Rodriguez M."/>
            <person name="Reina J.C."/>
            <person name="Bejar V."/>
            <person name="Llamas I."/>
        </authorList>
    </citation>
    <scope>NUCLEOTIDE SEQUENCE [LARGE SCALE GENOMIC DNA]</scope>
    <source>
        <strain evidence="1 2">N10</strain>
    </source>
</reference>
<evidence type="ECO:0000313" key="2">
    <source>
        <dbReference type="Proteomes" id="UP000490800"/>
    </source>
</evidence>
<evidence type="ECO:0000313" key="1">
    <source>
        <dbReference type="EMBL" id="MVP00724.1"/>
    </source>
</evidence>
<proteinExistence type="predicted"/>
<organism evidence="1 2">
    <name type="scientific">Paenibacillus lutrae</name>
    <dbReference type="NCBI Taxonomy" id="2078573"/>
    <lineage>
        <taxon>Bacteria</taxon>
        <taxon>Bacillati</taxon>
        <taxon>Bacillota</taxon>
        <taxon>Bacilli</taxon>
        <taxon>Bacillales</taxon>
        <taxon>Paenibacillaceae</taxon>
        <taxon>Paenibacillus</taxon>
    </lineage>
</organism>
<gene>
    <name evidence="1" type="ORF">EDM21_14525</name>
</gene>
<dbReference type="EMBL" id="RHLK01000007">
    <property type="protein sequence ID" value="MVP00724.1"/>
    <property type="molecule type" value="Genomic_DNA"/>
</dbReference>
<dbReference type="OrthoDB" id="1907310at2"/>
<comment type="caution">
    <text evidence="1">The sequence shown here is derived from an EMBL/GenBank/DDBJ whole genome shotgun (WGS) entry which is preliminary data.</text>
</comment>
<keyword evidence="2" id="KW-1185">Reference proteome</keyword>
<dbReference type="RefSeq" id="WP_157336457.1">
    <property type="nucleotide sequence ID" value="NZ_RHLK01000007.1"/>
</dbReference>